<dbReference type="PRINTS" id="PR00455">
    <property type="entry name" value="HTHTETR"/>
</dbReference>
<dbReference type="AlphaFoldDB" id="A0A1W2FH70"/>
<evidence type="ECO:0000256" key="3">
    <source>
        <dbReference type="ARBA" id="ARBA00023163"/>
    </source>
</evidence>
<protein>
    <submittedName>
        <fullName evidence="6">Transcriptional regulator, TetR family</fullName>
    </submittedName>
</protein>
<name>A0A1W2FH70_KIBAR</name>
<dbReference type="Proteomes" id="UP000192674">
    <property type="component" value="Unassembled WGS sequence"/>
</dbReference>
<dbReference type="EMBL" id="FWXV01000006">
    <property type="protein sequence ID" value="SMD20928.1"/>
    <property type="molecule type" value="Genomic_DNA"/>
</dbReference>
<dbReference type="InterPro" id="IPR050109">
    <property type="entry name" value="HTH-type_TetR-like_transc_reg"/>
</dbReference>
<dbReference type="PROSITE" id="PS50977">
    <property type="entry name" value="HTH_TETR_2"/>
    <property type="match status" value="1"/>
</dbReference>
<sequence>MGTRSDTREKIQDVALELFGEQGYDKTSLREIAERLGVTKAALYYHFKTKEEIITSLLQAAGERLDKVSEWMAGKDPTPENRRELLERYAAAINEGGGHFKLMRLMQENQPALRELAAGLKGHERMKAFVEFLVDPGASLTDQLKARLSIMVLHMGQFALQETDATQAEKQAAALEVGRGLIGQ</sequence>
<dbReference type="Pfam" id="PF00440">
    <property type="entry name" value="TetR_N"/>
    <property type="match status" value="1"/>
</dbReference>
<dbReference type="InterPro" id="IPR023772">
    <property type="entry name" value="DNA-bd_HTH_TetR-type_CS"/>
</dbReference>
<dbReference type="PROSITE" id="PS01081">
    <property type="entry name" value="HTH_TETR_1"/>
    <property type="match status" value="1"/>
</dbReference>
<dbReference type="PANTHER" id="PTHR30055">
    <property type="entry name" value="HTH-TYPE TRANSCRIPTIONAL REGULATOR RUTR"/>
    <property type="match status" value="1"/>
</dbReference>
<evidence type="ECO:0000256" key="2">
    <source>
        <dbReference type="ARBA" id="ARBA00023125"/>
    </source>
</evidence>
<evidence type="ECO:0000313" key="7">
    <source>
        <dbReference type="Proteomes" id="UP000192674"/>
    </source>
</evidence>
<keyword evidence="3" id="KW-0804">Transcription</keyword>
<accession>A0A1W2FH70</accession>
<dbReference type="SUPFAM" id="SSF46689">
    <property type="entry name" value="Homeodomain-like"/>
    <property type="match status" value="1"/>
</dbReference>
<evidence type="ECO:0000256" key="1">
    <source>
        <dbReference type="ARBA" id="ARBA00023015"/>
    </source>
</evidence>
<keyword evidence="2 4" id="KW-0238">DNA-binding</keyword>
<evidence type="ECO:0000256" key="4">
    <source>
        <dbReference type="PROSITE-ProRule" id="PRU00335"/>
    </source>
</evidence>
<feature type="domain" description="HTH tetR-type" evidence="5">
    <location>
        <begin position="5"/>
        <end position="65"/>
    </location>
</feature>
<dbReference type="InterPro" id="IPR009057">
    <property type="entry name" value="Homeodomain-like_sf"/>
</dbReference>
<evidence type="ECO:0000313" key="6">
    <source>
        <dbReference type="EMBL" id="SMD20928.1"/>
    </source>
</evidence>
<dbReference type="Gene3D" id="1.10.357.10">
    <property type="entry name" value="Tetracycline Repressor, domain 2"/>
    <property type="match status" value="1"/>
</dbReference>
<dbReference type="OrthoDB" id="3186364at2"/>
<dbReference type="RefSeq" id="WP_033380378.1">
    <property type="nucleotide sequence ID" value="NZ_FWXV01000006.1"/>
</dbReference>
<dbReference type="GO" id="GO:0000976">
    <property type="term" value="F:transcription cis-regulatory region binding"/>
    <property type="evidence" value="ECO:0007669"/>
    <property type="project" value="TreeGrafter"/>
</dbReference>
<feature type="DNA-binding region" description="H-T-H motif" evidence="4">
    <location>
        <begin position="28"/>
        <end position="47"/>
    </location>
</feature>
<dbReference type="GO" id="GO:0003700">
    <property type="term" value="F:DNA-binding transcription factor activity"/>
    <property type="evidence" value="ECO:0007669"/>
    <property type="project" value="TreeGrafter"/>
</dbReference>
<dbReference type="InterPro" id="IPR001647">
    <property type="entry name" value="HTH_TetR"/>
</dbReference>
<dbReference type="PANTHER" id="PTHR30055:SF234">
    <property type="entry name" value="HTH-TYPE TRANSCRIPTIONAL REGULATOR BETI"/>
    <property type="match status" value="1"/>
</dbReference>
<proteinExistence type="predicted"/>
<keyword evidence="7" id="KW-1185">Reference proteome</keyword>
<organism evidence="6 7">
    <name type="scientific">Kibdelosporangium aridum</name>
    <dbReference type="NCBI Taxonomy" id="2030"/>
    <lineage>
        <taxon>Bacteria</taxon>
        <taxon>Bacillati</taxon>
        <taxon>Actinomycetota</taxon>
        <taxon>Actinomycetes</taxon>
        <taxon>Pseudonocardiales</taxon>
        <taxon>Pseudonocardiaceae</taxon>
        <taxon>Kibdelosporangium</taxon>
    </lineage>
</organism>
<reference evidence="6 7" key="1">
    <citation type="submission" date="2017-04" db="EMBL/GenBank/DDBJ databases">
        <authorList>
            <person name="Afonso C.L."/>
            <person name="Miller P.J."/>
            <person name="Scott M.A."/>
            <person name="Spackman E."/>
            <person name="Goraichik I."/>
            <person name="Dimitrov K.M."/>
            <person name="Suarez D.L."/>
            <person name="Swayne D.E."/>
        </authorList>
    </citation>
    <scope>NUCLEOTIDE SEQUENCE [LARGE SCALE GENOMIC DNA]</scope>
    <source>
        <strain evidence="6 7">DSM 43828</strain>
    </source>
</reference>
<keyword evidence="1" id="KW-0805">Transcription regulation</keyword>
<gene>
    <name evidence="6" type="ORF">SAMN05661093_06636</name>
</gene>
<evidence type="ECO:0000259" key="5">
    <source>
        <dbReference type="PROSITE" id="PS50977"/>
    </source>
</evidence>